<dbReference type="Gene3D" id="3.40.50.11840">
    <property type="entry name" value="Diphthamide synthesis DPH1/DPH2 domain 1"/>
    <property type="match status" value="1"/>
</dbReference>
<comment type="similarity">
    <text evidence="3">Belongs to the DPH1/DPH2 family. DPH2 subfamily.</text>
</comment>
<evidence type="ECO:0000256" key="14">
    <source>
        <dbReference type="ARBA" id="ARBA00032789"/>
    </source>
</evidence>
<reference evidence="16" key="1">
    <citation type="submission" date="2023-06" db="EMBL/GenBank/DDBJ databases">
        <authorList>
            <person name="Delattre M."/>
        </authorList>
    </citation>
    <scope>NUCLEOTIDE SEQUENCE</scope>
    <source>
        <strain evidence="16">AF72</strain>
    </source>
</reference>
<dbReference type="Gene3D" id="3.40.50.11850">
    <property type="entry name" value="Diphthamide synthesis DPH1/DPH2 domain 2"/>
    <property type="match status" value="1"/>
</dbReference>
<dbReference type="InterPro" id="IPR042264">
    <property type="entry name" value="DPH1/DPH2_2"/>
</dbReference>
<evidence type="ECO:0000256" key="6">
    <source>
        <dbReference type="ARBA" id="ARBA00021915"/>
    </source>
</evidence>
<evidence type="ECO:0000256" key="8">
    <source>
        <dbReference type="ARBA" id="ARBA00022691"/>
    </source>
</evidence>
<evidence type="ECO:0000256" key="2">
    <source>
        <dbReference type="ARBA" id="ARBA00005156"/>
    </source>
</evidence>
<evidence type="ECO:0000256" key="10">
    <source>
        <dbReference type="ARBA" id="ARBA00023004"/>
    </source>
</evidence>
<comment type="pathway">
    <text evidence="2">Protein modification; peptidyl-diphthamide biosynthesis.</text>
</comment>
<dbReference type="GO" id="GO:0017183">
    <property type="term" value="P:protein histidyl modification to diphthamide"/>
    <property type="evidence" value="ECO:0007669"/>
    <property type="project" value="InterPro"/>
</dbReference>
<keyword evidence="11" id="KW-0411">Iron-sulfur</keyword>
<dbReference type="NCBIfam" id="TIGR00322">
    <property type="entry name" value="diphth2_R"/>
    <property type="match status" value="2"/>
</dbReference>
<dbReference type="FunFam" id="3.40.50.11850:FF:000001">
    <property type="entry name" value="2-(3-amino-3-carboxypropyl)histidine synthase subunit 1"/>
    <property type="match status" value="1"/>
</dbReference>
<comment type="caution">
    <text evidence="16">The sequence shown here is derived from an EMBL/GenBank/DDBJ whole genome shotgun (WGS) entry which is preliminary data.</text>
</comment>
<dbReference type="InterPro" id="IPR042263">
    <property type="entry name" value="DPH1/DPH2_1"/>
</dbReference>
<evidence type="ECO:0000256" key="1">
    <source>
        <dbReference type="ARBA" id="ARBA00001966"/>
    </source>
</evidence>
<dbReference type="PANTHER" id="PTHR10762">
    <property type="entry name" value="DIPHTHAMIDE BIOSYNTHESIS PROTEIN"/>
    <property type="match status" value="1"/>
</dbReference>
<dbReference type="GO" id="GO:0090560">
    <property type="term" value="F:2-(3-amino-3-carboxypropyl)histidine synthase activity"/>
    <property type="evidence" value="ECO:0007669"/>
    <property type="project" value="UniProtKB-EC"/>
</dbReference>
<dbReference type="Gene3D" id="3.40.50.11860">
    <property type="entry name" value="Diphthamide synthesis DPH1/DPH2 domain 3"/>
    <property type="match status" value="1"/>
</dbReference>
<dbReference type="GO" id="GO:0051536">
    <property type="term" value="F:iron-sulfur cluster binding"/>
    <property type="evidence" value="ECO:0007669"/>
    <property type="project" value="UniProtKB-KW"/>
</dbReference>
<dbReference type="InterPro" id="IPR042265">
    <property type="entry name" value="DPH1/DPH2_3"/>
</dbReference>
<dbReference type="FunFam" id="3.40.50.11860:FF:000001">
    <property type="entry name" value="2-(3-amino-3-carboxypropyl)histidine synthase subunit 2"/>
    <property type="match status" value="1"/>
</dbReference>
<keyword evidence="7" id="KW-0808">Transferase</keyword>
<evidence type="ECO:0000256" key="7">
    <source>
        <dbReference type="ARBA" id="ARBA00022679"/>
    </source>
</evidence>
<accession>A0AA36C5F5</accession>
<proteinExistence type="inferred from homology"/>
<evidence type="ECO:0000256" key="11">
    <source>
        <dbReference type="ARBA" id="ARBA00023014"/>
    </source>
</evidence>
<comment type="similarity">
    <text evidence="4">Belongs to the DPH1/DPH2 family. DPH1 subfamily.</text>
</comment>
<protein>
    <recommendedName>
        <fullName evidence="6">2-(3-amino-3-carboxypropyl)histidine synthase subunit 1</fullName>
        <ecNumber evidence="5">2.5.1.108</ecNumber>
    </recommendedName>
    <alternativeName>
        <fullName evidence="13">Diphthamide biosynthesis protein 1</fullName>
    </alternativeName>
    <alternativeName>
        <fullName evidence="14">Diphtheria toxin resistance protein 1</fullName>
    </alternativeName>
    <alternativeName>
        <fullName evidence="12">S-adenosyl-L-methionine:L-histidine 3-amino-3-carboxypropyltransferase 1</fullName>
    </alternativeName>
</protein>
<dbReference type="AlphaFoldDB" id="A0AA36C5F5"/>
<evidence type="ECO:0000256" key="4">
    <source>
        <dbReference type="ARBA" id="ARBA00010173"/>
    </source>
</evidence>
<keyword evidence="17" id="KW-1185">Reference proteome</keyword>
<keyword evidence="8" id="KW-0949">S-adenosyl-L-methionine</keyword>
<dbReference type="EC" id="2.5.1.108" evidence="5"/>
<evidence type="ECO:0000256" key="3">
    <source>
        <dbReference type="ARBA" id="ARBA00006179"/>
    </source>
</evidence>
<gene>
    <name evidence="16" type="ORF">MSPICULIGERA_LOCUS846</name>
</gene>
<comment type="catalytic activity">
    <reaction evidence="15">
        <text>L-histidyl-[translation elongation factor 2] + S-adenosyl-L-methionine = 2-[(3S)-amino-3-carboxypropyl]-L-histidyl-[translation elongation factor 2] + S-methyl-5'-thioadenosine + H(+)</text>
        <dbReference type="Rhea" id="RHEA:36783"/>
        <dbReference type="Rhea" id="RHEA-COMP:9748"/>
        <dbReference type="Rhea" id="RHEA-COMP:9749"/>
        <dbReference type="ChEBI" id="CHEBI:15378"/>
        <dbReference type="ChEBI" id="CHEBI:17509"/>
        <dbReference type="ChEBI" id="CHEBI:29979"/>
        <dbReference type="ChEBI" id="CHEBI:59789"/>
        <dbReference type="ChEBI" id="CHEBI:73995"/>
        <dbReference type="EC" id="2.5.1.108"/>
    </reaction>
</comment>
<keyword evidence="10" id="KW-0408">Iron</keyword>
<sequence>MRAFGLPDVPLGRRQRKRSLQQIEPLVASLRHVGRCDLTGSNAYAISGIIKFLRCRPESVANNFIDVWTLYGLHEGMADEQLAKRIELAKWATRAFVCDGGGVDDCLRILREILSRGAELTPGTIYTINFRNPRRGETKVLKKEVEKLVLGRRLNEVDDQDEISRIRDAHERYMPAVYAVHRSHYYQPKCHEPGALIMYRRASAMLPANYTFELPKTIWKIRHLGAKNVALQFPEGLLMYACLIADILEKHTGCETVIMGDVTYGACCVDDFTAKALGCDLLVHYGHSCLVPIQNTEGIAMLYIFVNIEINLSHFVDCLKANFEPSQRIAIVSTIQFIPSLQAVRQLLSNDGYTIVMPQCKPLSPGEILGCTSPRLGDDVDRLIYLGDGRFHLESIMIHNPKIAAFQYDPYARKLTREHYDHSTMRNNRRAAELVDKLKSKGKEVTVVVLSEIFPAKLALFDEIECWVQIACPRLSIDWGTFFARPLLTPYELNVALDSLEFPDGYYPMDFYAYESKGPWTPNHESHRPQRVRRRAPIVVGQSAS</sequence>
<dbReference type="Pfam" id="PF01866">
    <property type="entry name" value="Diphthamide_syn"/>
    <property type="match status" value="1"/>
</dbReference>
<dbReference type="SFLD" id="SFLDS00032">
    <property type="entry name" value="Radical_SAM_3-amino-3-carboxyp"/>
    <property type="match status" value="1"/>
</dbReference>
<keyword evidence="9" id="KW-0479">Metal-binding</keyword>
<name>A0AA36C5F5_9BILA</name>
<evidence type="ECO:0000256" key="15">
    <source>
        <dbReference type="ARBA" id="ARBA00048403"/>
    </source>
</evidence>
<dbReference type="FunFam" id="3.40.50.11840:FF:000001">
    <property type="entry name" value="2-(3-amino-3-carboxypropyl)histidine synthase subunit 1"/>
    <property type="match status" value="1"/>
</dbReference>
<evidence type="ECO:0000256" key="12">
    <source>
        <dbReference type="ARBA" id="ARBA00031690"/>
    </source>
</evidence>
<evidence type="ECO:0000256" key="5">
    <source>
        <dbReference type="ARBA" id="ARBA00012221"/>
    </source>
</evidence>
<evidence type="ECO:0000256" key="13">
    <source>
        <dbReference type="ARBA" id="ARBA00032574"/>
    </source>
</evidence>
<evidence type="ECO:0000256" key="9">
    <source>
        <dbReference type="ARBA" id="ARBA00022723"/>
    </source>
</evidence>
<dbReference type="Proteomes" id="UP001177023">
    <property type="component" value="Unassembled WGS sequence"/>
</dbReference>
<dbReference type="EMBL" id="CATQJA010000209">
    <property type="protein sequence ID" value="CAJ0558109.1"/>
    <property type="molecule type" value="Genomic_DNA"/>
</dbReference>
<feature type="non-terminal residue" evidence="16">
    <location>
        <position position="1"/>
    </location>
</feature>
<dbReference type="InterPro" id="IPR016435">
    <property type="entry name" value="DPH1/DPH2"/>
</dbReference>
<evidence type="ECO:0000313" key="17">
    <source>
        <dbReference type="Proteomes" id="UP001177023"/>
    </source>
</evidence>
<evidence type="ECO:0000313" key="16">
    <source>
        <dbReference type="EMBL" id="CAJ0558109.1"/>
    </source>
</evidence>
<dbReference type="PANTHER" id="PTHR10762:SF1">
    <property type="entry name" value="2-(3-AMINO-3-CARBOXYPROPYL)HISTIDINE SYNTHASE SUBUNIT 1"/>
    <property type="match status" value="1"/>
</dbReference>
<organism evidence="16 17">
    <name type="scientific">Mesorhabditis spiculigera</name>
    <dbReference type="NCBI Taxonomy" id="96644"/>
    <lineage>
        <taxon>Eukaryota</taxon>
        <taxon>Metazoa</taxon>
        <taxon>Ecdysozoa</taxon>
        <taxon>Nematoda</taxon>
        <taxon>Chromadorea</taxon>
        <taxon>Rhabditida</taxon>
        <taxon>Rhabditina</taxon>
        <taxon>Rhabditomorpha</taxon>
        <taxon>Rhabditoidea</taxon>
        <taxon>Rhabditidae</taxon>
        <taxon>Mesorhabditinae</taxon>
        <taxon>Mesorhabditis</taxon>
    </lineage>
</organism>
<comment type="cofactor">
    <cofactor evidence="1">
        <name>[4Fe-4S] cluster</name>
        <dbReference type="ChEBI" id="CHEBI:49883"/>
    </cofactor>
</comment>
<dbReference type="GO" id="GO:0046872">
    <property type="term" value="F:metal ion binding"/>
    <property type="evidence" value="ECO:0007669"/>
    <property type="project" value="UniProtKB-KW"/>
</dbReference>